<protein>
    <recommendedName>
        <fullName evidence="4">Amidoligase enzyme</fullName>
    </recommendedName>
</protein>
<evidence type="ECO:0000313" key="2">
    <source>
        <dbReference type="EMBL" id="EKD15812.1"/>
    </source>
</evidence>
<name>K1WTN5_MARBU</name>
<reference evidence="2 3" key="1">
    <citation type="journal article" date="2012" name="BMC Genomics">
        <title>Sequencing the genome of Marssonina brunnea reveals fungus-poplar co-evolution.</title>
        <authorList>
            <person name="Zhu S."/>
            <person name="Cao Y.-Z."/>
            <person name="Jiang C."/>
            <person name="Tan B.-Y."/>
            <person name="Wang Z."/>
            <person name="Feng S."/>
            <person name="Zhang L."/>
            <person name="Su X.-H."/>
            <person name="Brejova B."/>
            <person name="Vinar T."/>
            <person name="Xu M."/>
            <person name="Wang M.-X."/>
            <person name="Zhang S.-G."/>
            <person name="Huang M.-R."/>
            <person name="Wu R."/>
            <person name="Zhou Y."/>
        </authorList>
    </citation>
    <scope>NUCLEOTIDE SEQUENCE [LARGE SCALE GENOMIC DNA]</scope>
    <source>
        <strain evidence="2 3">MB_m1</strain>
    </source>
</reference>
<proteinExistence type="predicted"/>
<gene>
    <name evidence="2" type="ORF">MBM_05823</name>
</gene>
<dbReference type="InterPro" id="IPR022025">
    <property type="entry name" value="Amidoligase_2"/>
</dbReference>
<feature type="region of interest" description="Disordered" evidence="1">
    <location>
        <begin position="440"/>
        <end position="463"/>
    </location>
</feature>
<accession>K1WTN5</accession>
<sequence>MTAPVTFGVEIKFLMAYVLEDAPLPNHAETRQPRLYQPETDIEEYPEQTKTAPETREAHENGARFVRAKQRIREVLQEANLPVGTIDTASDAPGDYTKWEVVDDSSIEVPHDRIGYSYFQMEVRSPTYVYAVQALDDVRLVCRLLQDNFVLRIVPSCALHVHTGQGDQGFSFETIRRLVSFLWAFEPQLNSLHPPERQDTCFARSLRESSRYSLEYQDRYDRIPTGLDGAVDIQSCQDFNMLCQMVEPSNTSSRYAQVSLAGVLAASKDTAHKMKTVEWRQHQGTLDADAICHWITTVVEIMEMMRDVDYSWFAGDLLMVALQERWMKLGDGLDGQREVEMGPILAESGFTVVDLLRTLDLKPQAEYYSGRWHKLEKRAAPPRKSRIVWAYETEEEPGTSRYATSHAGRLLWEQMRVLVDMQFSPVMFDPDDEMWPKHSLRAETPTMEEWGNDEGIDDTPSES</sequence>
<dbReference type="Proteomes" id="UP000006753">
    <property type="component" value="Unassembled WGS sequence"/>
</dbReference>
<evidence type="ECO:0000313" key="3">
    <source>
        <dbReference type="Proteomes" id="UP000006753"/>
    </source>
</evidence>
<dbReference type="OMA" id="AICHWIT"/>
<dbReference type="eggNOG" id="ENOG502SUNA">
    <property type="taxonomic scope" value="Eukaryota"/>
</dbReference>
<evidence type="ECO:0000256" key="1">
    <source>
        <dbReference type="SAM" id="MobiDB-lite"/>
    </source>
</evidence>
<feature type="compositionally biased region" description="Acidic residues" evidence="1">
    <location>
        <begin position="450"/>
        <end position="463"/>
    </location>
</feature>
<dbReference type="Pfam" id="PF12224">
    <property type="entry name" value="Amidoligase_2"/>
    <property type="match status" value="1"/>
</dbReference>
<organism evidence="2 3">
    <name type="scientific">Marssonina brunnea f. sp. multigermtubi (strain MB_m1)</name>
    <name type="common">Marssonina leaf spot fungus</name>
    <dbReference type="NCBI Taxonomy" id="1072389"/>
    <lineage>
        <taxon>Eukaryota</taxon>
        <taxon>Fungi</taxon>
        <taxon>Dikarya</taxon>
        <taxon>Ascomycota</taxon>
        <taxon>Pezizomycotina</taxon>
        <taxon>Leotiomycetes</taxon>
        <taxon>Helotiales</taxon>
        <taxon>Drepanopezizaceae</taxon>
        <taxon>Drepanopeziza</taxon>
    </lineage>
</organism>
<keyword evidence="3" id="KW-1185">Reference proteome</keyword>
<evidence type="ECO:0008006" key="4">
    <source>
        <dbReference type="Google" id="ProtNLM"/>
    </source>
</evidence>
<dbReference type="InParanoid" id="K1WTN5"/>
<dbReference type="AlphaFoldDB" id="K1WTN5"/>
<dbReference type="GeneID" id="18761758"/>
<dbReference type="OrthoDB" id="412402at2759"/>
<dbReference type="EMBL" id="JH921440">
    <property type="protein sequence ID" value="EKD15812.1"/>
    <property type="molecule type" value="Genomic_DNA"/>
</dbReference>
<dbReference type="PANTHER" id="PTHR36847:SF1">
    <property type="entry name" value="AMIDOLIGASE ENZYME"/>
    <property type="match status" value="1"/>
</dbReference>
<dbReference type="PANTHER" id="PTHR36847">
    <property type="entry name" value="AMIDOLIGASE ENZYME"/>
    <property type="match status" value="1"/>
</dbReference>
<dbReference type="KEGG" id="mbe:MBM_05823"/>
<dbReference type="HOGENOM" id="CLU_045425_1_0_1"/>